<dbReference type="SUPFAM" id="SSF82714">
    <property type="entry name" value="Multidrug efflux transporter AcrB TolC docking domain, DN and DC subdomains"/>
    <property type="match status" value="2"/>
</dbReference>
<accession>A0A1H0JBR9</accession>
<feature type="transmembrane region" description="Helical" evidence="1">
    <location>
        <begin position="950"/>
        <end position="971"/>
    </location>
</feature>
<feature type="transmembrane region" description="Helical" evidence="1">
    <location>
        <begin position="904"/>
        <end position="929"/>
    </location>
</feature>
<proteinExistence type="predicted"/>
<dbReference type="Proteomes" id="UP000199651">
    <property type="component" value="Unassembled WGS sequence"/>
</dbReference>
<feature type="transmembrane region" description="Helical" evidence="1">
    <location>
        <begin position="529"/>
        <end position="547"/>
    </location>
</feature>
<feature type="transmembrane region" description="Helical" evidence="1">
    <location>
        <begin position="426"/>
        <end position="452"/>
    </location>
</feature>
<dbReference type="EMBL" id="FNJB01000003">
    <property type="protein sequence ID" value="SDO41235.1"/>
    <property type="molecule type" value="Genomic_DNA"/>
</dbReference>
<dbReference type="Gene3D" id="1.20.1640.10">
    <property type="entry name" value="Multidrug efflux transporter AcrB transmembrane domain"/>
    <property type="match status" value="2"/>
</dbReference>
<feature type="transmembrane region" description="Helical" evidence="1">
    <location>
        <begin position="852"/>
        <end position="871"/>
    </location>
</feature>
<dbReference type="Gene3D" id="3.30.70.1320">
    <property type="entry name" value="Multidrug efflux transporter AcrB pore domain like"/>
    <property type="match status" value="1"/>
</dbReference>
<name>A0A1H0JBR9_9PSEU</name>
<dbReference type="InterPro" id="IPR001036">
    <property type="entry name" value="Acrflvin-R"/>
</dbReference>
<dbReference type="GO" id="GO:0042910">
    <property type="term" value="F:xenobiotic transmembrane transporter activity"/>
    <property type="evidence" value="ECO:0007669"/>
    <property type="project" value="TreeGrafter"/>
</dbReference>
<dbReference type="AlphaFoldDB" id="A0A1H0JBR9"/>
<dbReference type="InterPro" id="IPR027463">
    <property type="entry name" value="AcrB_DN_DC_subdom"/>
</dbReference>
<evidence type="ECO:0000313" key="2">
    <source>
        <dbReference type="EMBL" id="SDO41235.1"/>
    </source>
</evidence>
<dbReference type="SUPFAM" id="SSF82866">
    <property type="entry name" value="Multidrug efflux transporter AcrB transmembrane domain"/>
    <property type="match status" value="2"/>
</dbReference>
<dbReference type="Gene3D" id="3.30.2090.10">
    <property type="entry name" value="Multidrug efflux transporter AcrB TolC docking domain, DN and DC subdomains"/>
    <property type="match status" value="2"/>
</dbReference>
<keyword evidence="1" id="KW-0472">Membrane</keyword>
<reference evidence="3" key="1">
    <citation type="submission" date="2016-10" db="EMBL/GenBank/DDBJ databases">
        <authorList>
            <person name="Varghese N."/>
            <person name="Submissions S."/>
        </authorList>
    </citation>
    <scope>NUCLEOTIDE SEQUENCE [LARGE SCALE GENOMIC DNA]</scope>
    <source>
        <strain evidence="3">IBRC-M 10655</strain>
    </source>
</reference>
<evidence type="ECO:0000313" key="3">
    <source>
        <dbReference type="Proteomes" id="UP000199651"/>
    </source>
</evidence>
<dbReference type="Pfam" id="PF00873">
    <property type="entry name" value="ACR_tran"/>
    <property type="match status" value="1"/>
</dbReference>
<evidence type="ECO:0000256" key="1">
    <source>
        <dbReference type="SAM" id="Phobius"/>
    </source>
</evidence>
<feature type="transmembrane region" description="Helical" evidence="1">
    <location>
        <begin position="355"/>
        <end position="375"/>
    </location>
</feature>
<feature type="transmembrane region" description="Helical" evidence="1">
    <location>
        <begin position="325"/>
        <end position="348"/>
    </location>
</feature>
<feature type="transmembrane region" description="Helical" evidence="1">
    <location>
        <begin position="878"/>
        <end position="898"/>
    </location>
</feature>
<keyword evidence="1" id="KW-0812">Transmembrane</keyword>
<dbReference type="Gene3D" id="3.30.70.1430">
    <property type="entry name" value="Multidrug efflux transporter AcrB pore domain"/>
    <property type="match status" value="2"/>
</dbReference>
<dbReference type="OrthoDB" id="3306666at2"/>
<keyword evidence="1" id="KW-1133">Transmembrane helix</keyword>
<dbReference type="RefSeq" id="WP_091371519.1">
    <property type="nucleotide sequence ID" value="NZ_FNDV01000002.1"/>
</dbReference>
<gene>
    <name evidence="2" type="ORF">SAMN05192558_10327</name>
</gene>
<dbReference type="PRINTS" id="PR00702">
    <property type="entry name" value="ACRIFLAVINRP"/>
</dbReference>
<keyword evidence="3" id="KW-1185">Reference proteome</keyword>
<dbReference type="STRING" id="504798.SAMN05421871_10226"/>
<feature type="transmembrane region" description="Helical" evidence="1">
    <location>
        <begin position="381"/>
        <end position="405"/>
    </location>
</feature>
<protein>
    <submittedName>
        <fullName evidence="2">Hydrophobic/amphiphilic exporter-1, HAE1 family</fullName>
    </submittedName>
</protein>
<dbReference type="Gene3D" id="3.30.70.1440">
    <property type="entry name" value="Multidrug efflux transporter AcrB pore domain"/>
    <property type="match status" value="1"/>
</dbReference>
<sequence>MSALARLSLANRGLVGLLSLLIIGFGAIALPSLKQQLFPSIQLPAAVVIAQYPGASPDIVDSEIAEPIGGALRGLSGVDSITTRSAESSASISVQFDYGTDIDAAVSQMQQTVNRLRPILPDGVEPTVAQGSTDDIPVVILAAESGGDEAATARRLRTEVLPGIEEIPGVRGATVTGTRSETVTVTVDYAKLAAAQVDPTALAGALSAAGKPFPAGAVAENDRTLTVQIGGPIKSVDDLRALVLPSRGAPVKLADVATVQPGLADTTVITRTDGKPTLGVMVTMTADGNAVEISKAVRGKLDELSKAAQAPLTVAYDQGPEVEKAIGGLTTEGLLGLLFAVAVILLFLLSLRSTLVTAVSIPLSVLVALLALWTGDLSLNLLTLGGLTIAIGRVVDDSIVVLENIKRHLAYGEEKERAVLDGTREVAGAVTASTLTTVAVFLPIAFVGGIAGELFGPFSITVTVALLASLLVSLTIVPVLAFWFLRRPAVSSDPEIAEAARVAAVEKERRSPLQRAYVPVLNFATTRRWVTLLIAVLIFGGTLGLASRLETNFLDDSNGTALQMSQELPPGSSLQTRDEAAKKLEAVLAEADEIEVYQVTVGNDDTFAGFGFSSNGTNTINATVREGTDLAALKTKLSERLKAVPDTGVVKFGAEATGFSAEGVQIVVKAPDAESLRVAADTVQQAVRGVPGLTEVTNDLAKSSPRVQVAIDQQAAAARGLSTQTVGQFAAQALRGVPVAELPIGGTRHDIVLRTGTAPTDVAALRALPLPSATGVVTLGEIAQVSTVDGPVQIRRIGGERSATVTAKTTEADLGKVTKDLTAKLDGVRLTGGASYEIGGVSADQAETFGDLGLAMLAAIAIVFLIMVATFRSLIQPLILLVSIPFAATGAIGLLLLTGTALGLPALIGMLMLVGIVVTNAIVLIDLVNQYRADGMSVRDAVIEGGRRRLRPILMTAAATIFALLPMALGLTGEGGFIGKPLALVVIGGLLSSTLLTLVLVPTLYTMVENRKERRKAKRTAKHALKEEAQVPSEV</sequence>
<dbReference type="GO" id="GO:0005886">
    <property type="term" value="C:plasma membrane"/>
    <property type="evidence" value="ECO:0007669"/>
    <property type="project" value="TreeGrafter"/>
</dbReference>
<dbReference type="PANTHER" id="PTHR32063:SF0">
    <property type="entry name" value="SWARMING MOTILITY PROTEIN SWRC"/>
    <property type="match status" value="1"/>
</dbReference>
<feature type="transmembrane region" description="Helical" evidence="1">
    <location>
        <begin position="458"/>
        <end position="485"/>
    </location>
</feature>
<dbReference type="SUPFAM" id="SSF82693">
    <property type="entry name" value="Multidrug efflux transporter AcrB pore domain, PN1, PN2, PC1 and PC2 subdomains"/>
    <property type="match status" value="2"/>
</dbReference>
<organism evidence="2 3">
    <name type="scientific">Actinokineospora alba</name>
    <dbReference type="NCBI Taxonomy" id="504798"/>
    <lineage>
        <taxon>Bacteria</taxon>
        <taxon>Bacillati</taxon>
        <taxon>Actinomycetota</taxon>
        <taxon>Actinomycetes</taxon>
        <taxon>Pseudonocardiales</taxon>
        <taxon>Pseudonocardiaceae</taxon>
        <taxon>Actinokineospora</taxon>
    </lineage>
</organism>
<feature type="transmembrane region" description="Helical" evidence="1">
    <location>
        <begin position="983"/>
        <end position="1008"/>
    </location>
</feature>
<dbReference type="PANTHER" id="PTHR32063">
    <property type="match status" value="1"/>
</dbReference>